<name>A0A4C1YGS5_EUMVA</name>
<protein>
    <submittedName>
        <fullName evidence="1">Uncharacterized protein</fullName>
    </submittedName>
</protein>
<gene>
    <name evidence="1" type="ORF">EVAR_61591_1</name>
</gene>
<evidence type="ECO:0000313" key="2">
    <source>
        <dbReference type="Proteomes" id="UP000299102"/>
    </source>
</evidence>
<proteinExistence type="predicted"/>
<dbReference type="Proteomes" id="UP000299102">
    <property type="component" value="Unassembled WGS sequence"/>
</dbReference>
<organism evidence="1 2">
    <name type="scientific">Eumeta variegata</name>
    <name type="common">Bagworm moth</name>
    <name type="synonym">Eumeta japonica</name>
    <dbReference type="NCBI Taxonomy" id="151549"/>
    <lineage>
        <taxon>Eukaryota</taxon>
        <taxon>Metazoa</taxon>
        <taxon>Ecdysozoa</taxon>
        <taxon>Arthropoda</taxon>
        <taxon>Hexapoda</taxon>
        <taxon>Insecta</taxon>
        <taxon>Pterygota</taxon>
        <taxon>Neoptera</taxon>
        <taxon>Endopterygota</taxon>
        <taxon>Lepidoptera</taxon>
        <taxon>Glossata</taxon>
        <taxon>Ditrysia</taxon>
        <taxon>Tineoidea</taxon>
        <taxon>Psychidae</taxon>
        <taxon>Oiketicinae</taxon>
        <taxon>Eumeta</taxon>
    </lineage>
</organism>
<dbReference type="EMBL" id="BGZK01001246">
    <property type="protein sequence ID" value="GBP75366.1"/>
    <property type="molecule type" value="Genomic_DNA"/>
</dbReference>
<reference evidence="1 2" key="1">
    <citation type="journal article" date="2019" name="Commun. Biol.">
        <title>The bagworm genome reveals a unique fibroin gene that provides high tensile strength.</title>
        <authorList>
            <person name="Kono N."/>
            <person name="Nakamura H."/>
            <person name="Ohtoshi R."/>
            <person name="Tomita M."/>
            <person name="Numata K."/>
            <person name="Arakawa K."/>
        </authorList>
    </citation>
    <scope>NUCLEOTIDE SEQUENCE [LARGE SCALE GENOMIC DNA]</scope>
</reference>
<comment type="caution">
    <text evidence="1">The sequence shown here is derived from an EMBL/GenBank/DDBJ whole genome shotgun (WGS) entry which is preliminary data.</text>
</comment>
<evidence type="ECO:0000313" key="1">
    <source>
        <dbReference type="EMBL" id="GBP75366.1"/>
    </source>
</evidence>
<accession>A0A4C1YGS5</accession>
<sequence length="202" mass="22634">MSRALLVVERPRRQEILLYIVEMFSCPPSTPIKPAAVAYGCARSGSRHGRCRPEVEVHLVNANELNYEVVTRASGAARGNVYTSCLQFEIQRGFSYVADGTKVIKVSSLVRIYTPTEKASKDDTQDFYNNLSDIVKKHHKSNHIVMCGCSHNHNAQVCYREDGDEHIMGNLSAHLSVCAAPISYNANGEKCERELRFSWLLT</sequence>
<keyword evidence="2" id="KW-1185">Reference proteome</keyword>
<dbReference type="AlphaFoldDB" id="A0A4C1YGS5"/>